<evidence type="ECO:0000256" key="5">
    <source>
        <dbReference type="SAM" id="SignalP"/>
    </source>
</evidence>
<dbReference type="PROSITE" id="PS51007">
    <property type="entry name" value="CYTC"/>
    <property type="match status" value="1"/>
</dbReference>
<dbReference type="InterPro" id="IPR036909">
    <property type="entry name" value="Cyt_c-like_dom_sf"/>
</dbReference>
<name>A0A1H8LAM1_9PROT</name>
<keyword evidence="5" id="KW-0732">Signal</keyword>
<dbReference type="AlphaFoldDB" id="A0A1H8LAM1"/>
<keyword evidence="3 4" id="KW-0408">Iron</keyword>
<dbReference type="GO" id="GO:0009055">
    <property type="term" value="F:electron transfer activity"/>
    <property type="evidence" value="ECO:0007669"/>
    <property type="project" value="InterPro"/>
</dbReference>
<evidence type="ECO:0000256" key="2">
    <source>
        <dbReference type="ARBA" id="ARBA00022723"/>
    </source>
</evidence>
<dbReference type="Pfam" id="PF13442">
    <property type="entry name" value="Cytochrome_CBB3"/>
    <property type="match status" value="1"/>
</dbReference>
<feature type="domain" description="Cytochrome c" evidence="6">
    <location>
        <begin position="45"/>
        <end position="116"/>
    </location>
</feature>
<proteinExistence type="predicted"/>
<dbReference type="GO" id="GO:0046872">
    <property type="term" value="F:metal ion binding"/>
    <property type="evidence" value="ECO:0007669"/>
    <property type="project" value="UniProtKB-KW"/>
</dbReference>
<accession>A0A1H8LAM1</accession>
<organism evidence="7 8">
    <name type="scientific">Nitrosospira multiformis</name>
    <dbReference type="NCBI Taxonomy" id="1231"/>
    <lineage>
        <taxon>Bacteria</taxon>
        <taxon>Pseudomonadati</taxon>
        <taxon>Pseudomonadota</taxon>
        <taxon>Betaproteobacteria</taxon>
        <taxon>Nitrosomonadales</taxon>
        <taxon>Nitrosomonadaceae</taxon>
        <taxon>Nitrosospira</taxon>
    </lineage>
</organism>
<feature type="signal peptide" evidence="5">
    <location>
        <begin position="1"/>
        <end position="30"/>
    </location>
</feature>
<evidence type="ECO:0000256" key="4">
    <source>
        <dbReference type="PROSITE-ProRule" id="PRU00433"/>
    </source>
</evidence>
<reference evidence="7 8" key="1">
    <citation type="submission" date="2016-10" db="EMBL/GenBank/DDBJ databases">
        <authorList>
            <person name="de Groot N.N."/>
        </authorList>
    </citation>
    <scope>NUCLEOTIDE SEQUENCE [LARGE SCALE GENOMIC DNA]</scope>
    <source>
        <strain evidence="7 8">Nl18</strain>
    </source>
</reference>
<gene>
    <name evidence="7" type="ORF">SAMN05216404_11041</name>
</gene>
<keyword evidence="2 4" id="KW-0479">Metal-binding</keyword>
<dbReference type="Gene3D" id="1.10.760.10">
    <property type="entry name" value="Cytochrome c-like domain"/>
    <property type="match status" value="1"/>
</dbReference>
<protein>
    <submittedName>
        <fullName evidence="7">Cytochrome C oxidase, cbb3-type, subunit III</fullName>
    </submittedName>
</protein>
<dbReference type="GO" id="GO:0020037">
    <property type="term" value="F:heme binding"/>
    <property type="evidence" value="ECO:0007669"/>
    <property type="project" value="InterPro"/>
</dbReference>
<evidence type="ECO:0000256" key="1">
    <source>
        <dbReference type="ARBA" id="ARBA00022617"/>
    </source>
</evidence>
<dbReference type="EMBL" id="FOCT01000010">
    <property type="protein sequence ID" value="SEO02163.1"/>
    <property type="molecule type" value="Genomic_DNA"/>
</dbReference>
<keyword evidence="1 4" id="KW-0349">Heme</keyword>
<evidence type="ECO:0000259" key="6">
    <source>
        <dbReference type="PROSITE" id="PS51007"/>
    </source>
</evidence>
<dbReference type="SUPFAM" id="SSF46626">
    <property type="entry name" value="Cytochrome c"/>
    <property type="match status" value="1"/>
</dbReference>
<evidence type="ECO:0000256" key="3">
    <source>
        <dbReference type="ARBA" id="ARBA00023004"/>
    </source>
</evidence>
<dbReference type="Proteomes" id="UP000183898">
    <property type="component" value="Unassembled WGS sequence"/>
</dbReference>
<evidence type="ECO:0000313" key="8">
    <source>
        <dbReference type="Proteomes" id="UP000183898"/>
    </source>
</evidence>
<evidence type="ECO:0000313" key="7">
    <source>
        <dbReference type="EMBL" id="SEO02163.1"/>
    </source>
</evidence>
<dbReference type="InterPro" id="IPR009056">
    <property type="entry name" value="Cyt_c-like_dom"/>
</dbReference>
<feature type="chain" id="PRO_5010371120" evidence="5">
    <location>
        <begin position="31"/>
        <end position="119"/>
    </location>
</feature>
<sequence length="119" mass="12899">MTRKKPMGRGRSSTFVLTPIVMAFVLDAIAQVAPENPAPASAPGAKWKNGAEVYAKICGYCHENGKVGPVILGRQLPPAYIHAVVRNGSRAMPPFRFSEIDEESLAKLAEYISKSQNTQ</sequence>